<evidence type="ECO:0000256" key="3">
    <source>
        <dbReference type="ARBA" id="ARBA00023163"/>
    </source>
</evidence>
<evidence type="ECO:0000313" key="5">
    <source>
        <dbReference type="EMBL" id="GIO37712.1"/>
    </source>
</evidence>
<dbReference type="InterPro" id="IPR018062">
    <property type="entry name" value="HTH_AraC-typ_CS"/>
</dbReference>
<feature type="domain" description="HTH araC/xylS-type" evidence="4">
    <location>
        <begin position="145"/>
        <end position="243"/>
    </location>
</feature>
<keyword evidence="3" id="KW-0804">Transcription</keyword>
<dbReference type="PANTHER" id="PTHR43280">
    <property type="entry name" value="ARAC-FAMILY TRANSCRIPTIONAL REGULATOR"/>
    <property type="match status" value="1"/>
</dbReference>
<dbReference type="PRINTS" id="PR00032">
    <property type="entry name" value="HTHARAC"/>
</dbReference>
<keyword evidence="2" id="KW-0238">DNA-binding</keyword>
<keyword evidence="6" id="KW-1185">Reference proteome</keyword>
<dbReference type="InterPro" id="IPR009057">
    <property type="entry name" value="Homeodomain-like_sf"/>
</dbReference>
<comment type="caution">
    <text evidence="5">The sequence shown here is derived from an EMBL/GenBank/DDBJ whole genome shotgun (WGS) entry which is preliminary data.</text>
</comment>
<dbReference type="Pfam" id="PF12833">
    <property type="entry name" value="HTH_18"/>
    <property type="match status" value="1"/>
</dbReference>
<evidence type="ECO:0000259" key="4">
    <source>
        <dbReference type="PROSITE" id="PS01124"/>
    </source>
</evidence>
<dbReference type="Gene3D" id="1.10.10.60">
    <property type="entry name" value="Homeodomain-like"/>
    <property type="match status" value="2"/>
</dbReference>
<dbReference type="EMBL" id="BORR01000008">
    <property type="protein sequence ID" value="GIO37712.1"/>
    <property type="molecule type" value="Genomic_DNA"/>
</dbReference>
<dbReference type="PROSITE" id="PS01124">
    <property type="entry name" value="HTH_ARAC_FAMILY_2"/>
    <property type="match status" value="1"/>
</dbReference>
<dbReference type="GO" id="GO:0043565">
    <property type="term" value="F:sequence-specific DNA binding"/>
    <property type="evidence" value="ECO:0007669"/>
    <property type="project" value="InterPro"/>
</dbReference>
<dbReference type="SMART" id="SM00342">
    <property type="entry name" value="HTH_ARAC"/>
    <property type="match status" value="1"/>
</dbReference>
<gene>
    <name evidence="5" type="ORF">J41TS12_25730</name>
</gene>
<dbReference type="AlphaFoldDB" id="A0A919XR55"/>
<protein>
    <recommendedName>
        <fullName evidence="4">HTH araC/xylS-type domain-containing protein</fullName>
    </recommendedName>
</protein>
<dbReference type="InterPro" id="IPR018060">
    <property type="entry name" value="HTH_AraC"/>
</dbReference>
<sequence length="246" mass="28174">MRKRMGQGQGLFVSASFEPLTKSVHTIRSLYEPPGLISLLEAARFEDVGRKIDQVFEELLQSADEHDVAEYLVEAYHALAGAFAYIIHKNGKPLADVVPEDAFRQFSAPSFTTVRQLQEWSLRILNCIRKDAEQELKDNHSAIVRSANSFIVRHLAGDVSLPAIAREVHLHPVYLSKVYKAETGETLTAYVYRLRMEKAAFYLSTTNAKVFEISEMVGYNNTAYFIRVFKKYYDVTPQEYRERLLQ</sequence>
<evidence type="ECO:0000256" key="2">
    <source>
        <dbReference type="ARBA" id="ARBA00023125"/>
    </source>
</evidence>
<evidence type="ECO:0000313" key="6">
    <source>
        <dbReference type="Proteomes" id="UP000681162"/>
    </source>
</evidence>
<dbReference type="PROSITE" id="PS00041">
    <property type="entry name" value="HTH_ARAC_FAMILY_1"/>
    <property type="match status" value="1"/>
</dbReference>
<dbReference type="PANTHER" id="PTHR43280:SF28">
    <property type="entry name" value="HTH-TYPE TRANSCRIPTIONAL ACTIVATOR RHAS"/>
    <property type="match status" value="1"/>
</dbReference>
<name>A0A919XR55_9BACL</name>
<proteinExistence type="predicted"/>
<organism evidence="5 6">
    <name type="scientific">Paenibacillus antibioticophila</name>
    <dbReference type="NCBI Taxonomy" id="1274374"/>
    <lineage>
        <taxon>Bacteria</taxon>
        <taxon>Bacillati</taxon>
        <taxon>Bacillota</taxon>
        <taxon>Bacilli</taxon>
        <taxon>Bacillales</taxon>
        <taxon>Paenibacillaceae</taxon>
        <taxon>Paenibacillus</taxon>
    </lineage>
</organism>
<dbReference type="RefSeq" id="WP_249413016.1">
    <property type="nucleotide sequence ID" value="NZ_BORR01000008.1"/>
</dbReference>
<dbReference type="SUPFAM" id="SSF46689">
    <property type="entry name" value="Homeodomain-like"/>
    <property type="match status" value="2"/>
</dbReference>
<evidence type="ECO:0000256" key="1">
    <source>
        <dbReference type="ARBA" id="ARBA00023015"/>
    </source>
</evidence>
<dbReference type="Proteomes" id="UP000681162">
    <property type="component" value="Unassembled WGS sequence"/>
</dbReference>
<reference evidence="5 6" key="1">
    <citation type="submission" date="2021-03" db="EMBL/GenBank/DDBJ databases">
        <title>Antimicrobial resistance genes in bacteria isolated from Japanese honey, and their potential for conferring macrolide and lincosamide resistance in the American foulbrood pathogen Paenibacillus larvae.</title>
        <authorList>
            <person name="Okamoto M."/>
            <person name="Kumagai M."/>
            <person name="Kanamori H."/>
            <person name="Takamatsu D."/>
        </authorList>
    </citation>
    <scope>NUCLEOTIDE SEQUENCE [LARGE SCALE GENOMIC DNA]</scope>
    <source>
        <strain evidence="5 6">J41TS12</strain>
    </source>
</reference>
<dbReference type="GO" id="GO:0003700">
    <property type="term" value="F:DNA-binding transcription factor activity"/>
    <property type="evidence" value="ECO:0007669"/>
    <property type="project" value="InterPro"/>
</dbReference>
<dbReference type="InterPro" id="IPR020449">
    <property type="entry name" value="Tscrpt_reg_AraC-type_HTH"/>
</dbReference>
<accession>A0A919XR55</accession>
<keyword evidence="1" id="KW-0805">Transcription regulation</keyword>